<dbReference type="Pfam" id="PF07687">
    <property type="entry name" value="M20_dimer"/>
    <property type="match status" value="1"/>
</dbReference>
<evidence type="ECO:0000256" key="2">
    <source>
        <dbReference type="ARBA" id="ARBA00004167"/>
    </source>
</evidence>
<evidence type="ECO:0000259" key="18">
    <source>
        <dbReference type="Pfam" id="PF07687"/>
    </source>
</evidence>
<keyword evidence="6" id="KW-0645">Protease</keyword>
<evidence type="ECO:0000256" key="13">
    <source>
        <dbReference type="ARBA" id="ARBA00023136"/>
    </source>
</evidence>
<evidence type="ECO:0000256" key="5">
    <source>
        <dbReference type="ARBA" id="ARBA00022645"/>
    </source>
</evidence>
<feature type="active site" evidence="15">
    <location>
        <position position="190"/>
    </location>
</feature>
<feature type="binding site" evidence="16">
    <location>
        <position position="258"/>
    </location>
    <ligand>
        <name>Zn(2+)</name>
        <dbReference type="ChEBI" id="CHEBI:29105"/>
        <label>1</label>
    </ligand>
</feature>
<sequence length="602" mass="68126">MGSIYLSDNCENKEVDEKSLSIEFEDGTNNFKDKKNSRFKKLLLAIATIALIQVSICIYKSAEINKLLEFNDDFDSFKCPIYEKKKPLNWELNQSKIDYILHDESFKQGSIKKLSGAIQAPTEVYDDPPEVSLNPEYWAKFKKFHDFLEETFPLVYQNLKIEKVNTYGLVYTWEGSDSSLKPILLTAHQDTVPVQTETIDQWDHEPFSGFFDGKSIFGRGAIDCKHLVIALLETVELLIQEDFKPKREIVIAFGFDEEVSGNHGAAKIGEFLLEKYGENSFYALIDEGDEGLTEIGGTYFAAVPTGEKGYFDAYLALTTPGGHSSIPPDHTSIGIISELVREIENDPYNNSLVDYNPKYGYLKCVAEHSQDLDPNFKKAILNSSNDKNSQIELLKQIDADPSLRYLFRTSQAVDIVKGGAKSNALPEHVEIVVNHRVEIGKKVSDIAEHFLQRIIKISKHYELGVIYEGKEILKPTTNGYFNFTIPRSLDPAKISSLESNAWYYFAGSLRHYYEDIAFKASGISDKEVIVTPSLGTGNTDTQHYWNLTDNIYRYIPAFTSTPFEAGLTGGLHSVNERIDFEGHLSTIVFYYEYLQLVGEIEN</sequence>
<keyword evidence="10 16" id="KW-0862">Zinc</keyword>
<evidence type="ECO:0000256" key="15">
    <source>
        <dbReference type="PIRSR" id="PIRSR037217-1"/>
    </source>
</evidence>
<keyword evidence="12 17" id="KW-1133">Transmembrane helix</keyword>
<dbReference type="PANTHER" id="PTHR45962:SF1">
    <property type="entry name" value="N-FATTY-ACYL-AMINO ACID SYNTHASE_HYDROLASE PM20D1"/>
    <property type="match status" value="1"/>
</dbReference>
<dbReference type="Proteomes" id="UP000094236">
    <property type="component" value="Unassembled WGS sequence"/>
</dbReference>
<name>A0A1E4U373_PACTA</name>
<dbReference type="GO" id="GO:0051603">
    <property type="term" value="P:proteolysis involved in protein catabolic process"/>
    <property type="evidence" value="ECO:0007669"/>
    <property type="project" value="TreeGrafter"/>
</dbReference>
<feature type="binding site" evidence="16">
    <location>
        <position position="188"/>
    </location>
    <ligand>
        <name>Zn(2+)</name>
        <dbReference type="ChEBI" id="CHEBI:29105"/>
        <label>2</label>
    </ligand>
</feature>
<keyword evidence="9" id="KW-0378">Hydrolase</keyword>
<accession>A0A1E4U373</accession>
<organism evidence="19 20">
    <name type="scientific">Pachysolen tannophilus NRRL Y-2460</name>
    <dbReference type="NCBI Taxonomy" id="669874"/>
    <lineage>
        <taxon>Eukaryota</taxon>
        <taxon>Fungi</taxon>
        <taxon>Dikarya</taxon>
        <taxon>Ascomycota</taxon>
        <taxon>Saccharomycotina</taxon>
        <taxon>Pichiomycetes</taxon>
        <taxon>Pachysolenaceae</taxon>
        <taxon>Pachysolen</taxon>
    </lineage>
</organism>
<feature type="binding site" evidence="16">
    <location>
        <position position="286"/>
    </location>
    <ligand>
        <name>Zn(2+)</name>
        <dbReference type="ChEBI" id="CHEBI:29105"/>
        <label>2</label>
    </ligand>
</feature>
<dbReference type="SUPFAM" id="SSF53187">
    <property type="entry name" value="Zn-dependent exopeptidases"/>
    <property type="match status" value="1"/>
</dbReference>
<dbReference type="FunFam" id="3.40.630.10:FF:000098">
    <property type="entry name" value="Gly-Xaa carboxypeptidase"/>
    <property type="match status" value="1"/>
</dbReference>
<evidence type="ECO:0000256" key="3">
    <source>
        <dbReference type="ARBA" id="ARBA00006247"/>
    </source>
</evidence>
<evidence type="ECO:0000256" key="6">
    <source>
        <dbReference type="ARBA" id="ARBA00022670"/>
    </source>
</evidence>
<evidence type="ECO:0000256" key="16">
    <source>
        <dbReference type="PIRSR" id="PIRSR037217-2"/>
    </source>
</evidence>
<keyword evidence="14" id="KW-0325">Glycoprotein</keyword>
<dbReference type="GO" id="GO:0004181">
    <property type="term" value="F:metallocarboxypeptidase activity"/>
    <property type="evidence" value="ECO:0007669"/>
    <property type="project" value="InterPro"/>
</dbReference>
<dbReference type="GO" id="GO:0000328">
    <property type="term" value="C:fungal-type vacuole lumen"/>
    <property type="evidence" value="ECO:0007669"/>
    <property type="project" value="TreeGrafter"/>
</dbReference>
<dbReference type="Pfam" id="PF01546">
    <property type="entry name" value="Peptidase_M20"/>
    <property type="match status" value="1"/>
</dbReference>
<feature type="domain" description="Peptidase M20 dimerisation" evidence="18">
    <location>
        <begin position="306"/>
        <end position="461"/>
    </location>
</feature>
<evidence type="ECO:0000256" key="10">
    <source>
        <dbReference type="ARBA" id="ARBA00022833"/>
    </source>
</evidence>
<dbReference type="AlphaFoldDB" id="A0A1E4U373"/>
<dbReference type="OrthoDB" id="3064516at2759"/>
<dbReference type="Gene3D" id="1.10.150.900">
    <property type="match status" value="1"/>
</dbReference>
<feature type="transmembrane region" description="Helical" evidence="17">
    <location>
        <begin position="42"/>
        <end position="62"/>
    </location>
</feature>
<dbReference type="PIRSF" id="PIRSF037217">
    <property type="entry name" value="Carboxypeptidase_S"/>
    <property type="match status" value="1"/>
</dbReference>
<evidence type="ECO:0000256" key="9">
    <source>
        <dbReference type="ARBA" id="ARBA00022801"/>
    </source>
</evidence>
<dbReference type="InterPro" id="IPR011650">
    <property type="entry name" value="Peptidase_M20_dimer"/>
</dbReference>
<comment type="cofactor">
    <cofactor evidence="1">
        <name>Zn(2+)</name>
        <dbReference type="ChEBI" id="CHEBI:29105"/>
    </cofactor>
</comment>
<dbReference type="CDD" id="cd05674">
    <property type="entry name" value="M20_yscS"/>
    <property type="match status" value="1"/>
</dbReference>
<dbReference type="InterPro" id="IPR001261">
    <property type="entry name" value="ArgE/DapE_CS"/>
</dbReference>
<proteinExistence type="inferred from homology"/>
<keyword evidence="5" id="KW-0121">Carboxypeptidase</keyword>
<feature type="binding site" evidence="16">
    <location>
        <position position="572"/>
    </location>
    <ligand>
        <name>Zn(2+)</name>
        <dbReference type="ChEBI" id="CHEBI:29105"/>
        <label>1</label>
    </ligand>
</feature>
<evidence type="ECO:0000256" key="12">
    <source>
        <dbReference type="ARBA" id="ARBA00022989"/>
    </source>
</evidence>
<comment type="similarity">
    <text evidence="3">Belongs to the peptidase M20A family.</text>
</comment>
<feature type="binding site" evidence="16">
    <location>
        <position position="223"/>
    </location>
    <ligand>
        <name>Zn(2+)</name>
        <dbReference type="ChEBI" id="CHEBI:29105"/>
        <label>1</label>
    </ligand>
</feature>
<dbReference type="PROSITE" id="PS00758">
    <property type="entry name" value="ARGE_DAPE_CPG2_1"/>
    <property type="match status" value="1"/>
</dbReference>
<comment type="subcellular location">
    <subcellularLocation>
        <location evidence="2">Membrane</location>
        <topology evidence="2">Single-pass membrane protein</topology>
    </subcellularLocation>
</comment>
<protein>
    <recommendedName>
        <fullName evidence="18">Peptidase M20 dimerisation domain-containing protein</fullName>
    </recommendedName>
</protein>
<dbReference type="GO" id="GO:0046872">
    <property type="term" value="F:metal ion binding"/>
    <property type="evidence" value="ECO:0007669"/>
    <property type="project" value="UniProtKB-KW"/>
</dbReference>
<evidence type="ECO:0000256" key="14">
    <source>
        <dbReference type="ARBA" id="ARBA00023180"/>
    </source>
</evidence>
<dbReference type="InterPro" id="IPR017141">
    <property type="entry name" value="Pept_M20_carboxypep"/>
</dbReference>
<dbReference type="STRING" id="669874.A0A1E4U373"/>
<keyword evidence="20" id="KW-1185">Reference proteome</keyword>
<dbReference type="Gene3D" id="3.40.630.10">
    <property type="entry name" value="Zn peptidases"/>
    <property type="match status" value="1"/>
</dbReference>
<keyword evidence="8 16" id="KW-0479">Metal-binding</keyword>
<dbReference type="InterPro" id="IPR002933">
    <property type="entry name" value="Peptidase_M20"/>
</dbReference>
<dbReference type="InterPro" id="IPR047177">
    <property type="entry name" value="Pept_M20A"/>
</dbReference>
<evidence type="ECO:0000256" key="8">
    <source>
        <dbReference type="ARBA" id="ARBA00022723"/>
    </source>
</evidence>
<evidence type="ECO:0000313" key="20">
    <source>
        <dbReference type="Proteomes" id="UP000094236"/>
    </source>
</evidence>
<keyword evidence="7 17" id="KW-0812">Transmembrane</keyword>
<keyword evidence="4" id="KW-1017">Isopeptide bond</keyword>
<reference evidence="20" key="1">
    <citation type="submission" date="2016-05" db="EMBL/GenBank/DDBJ databases">
        <title>Comparative genomics of biotechnologically important yeasts.</title>
        <authorList>
            <consortium name="DOE Joint Genome Institute"/>
            <person name="Riley R."/>
            <person name="Haridas S."/>
            <person name="Wolfe K.H."/>
            <person name="Lopes M.R."/>
            <person name="Hittinger C.T."/>
            <person name="Goker M."/>
            <person name="Salamov A."/>
            <person name="Wisecaver J."/>
            <person name="Long T.M."/>
            <person name="Aerts A.L."/>
            <person name="Barry K."/>
            <person name="Choi C."/>
            <person name="Clum A."/>
            <person name="Coughlan A.Y."/>
            <person name="Deshpande S."/>
            <person name="Douglass A.P."/>
            <person name="Hanson S.J."/>
            <person name="Klenk H.-P."/>
            <person name="Labutti K."/>
            <person name="Lapidus A."/>
            <person name="Lindquist E."/>
            <person name="Lipzen A."/>
            <person name="Meier-Kolthoff J.P."/>
            <person name="Ohm R.A."/>
            <person name="Otillar R.P."/>
            <person name="Pangilinan J."/>
            <person name="Peng Y."/>
            <person name="Rokas A."/>
            <person name="Rosa C.A."/>
            <person name="Scheuner C."/>
            <person name="Sibirny A.A."/>
            <person name="Slot J.C."/>
            <person name="Stielow J.B."/>
            <person name="Sun H."/>
            <person name="Kurtzman C.P."/>
            <person name="Blackwell M."/>
            <person name="Grigoriev I.V."/>
            <person name="Jeffries T.W."/>
        </authorList>
    </citation>
    <scope>NUCLEOTIDE SEQUENCE [LARGE SCALE GENOMIC DNA]</scope>
    <source>
        <strain evidence="20">NRRL Y-2460</strain>
    </source>
</reference>
<gene>
    <name evidence="19" type="ORF">PACTADRAFT_48207</name>
</gene>
<feature type="binding site" evidence="16">
    <location>
        <position position="223"/>
    </location>
    <ligand>
        <name>Zn(2+)</name>
        <dbReference type="ChEBI" id="CHEBI:29105"/>
        <label>2</label>
    </ligand>
</feature>
<evidence type="ECO:0000256" key="1">
    <source>
        <dbReference type="ARBA" id="ARBA00001947"/>
    </source>
</evidence>
<dbReference type="PANTHER" id="PTHR45962">
    <property type="entry name" value="N-FATTY-ACYL-AMINO ACID SYNTHASE/HYDROLASE PM20D1"/>
    <property type="match status" value="1"/>
</dbReference>
<evidence type="ECO:0000256" key="4">
    <source>
        <dbReference type="ARBA" id="ARBA00022499"/>
    </source>
</evidence>
<dbReference type="EMBL" id="KV454011">
    <property type="protein sequence ID" value="ODV98441.1"/>
    <property type="molecule type" value="Genomic_DNA"/>
</dbReference>
<keyword evidence="13 17" id="KW-0472">Membrane</keyword>
<evidence type="ECO:0000313" key="19">
    <source>
        <dbReference type="EMBL" id="ODV98441.1"/>
    </source>
</evidence>
<feature type="active site" description="Proton acceptor" evidence="15">
    <location>
        <position position="257"/>
    </location>
</feature>
<evidence type="ECO:0000256" key="7">
    <source>
        <dbReference type="ARBA" id="ARBA00022692"/>
    </source>
</evidence>
<keyword evidence="11" id="KW-0832">Ubl conjugation</keyword>
<evidence type="ECO:0000256" key="17">
    <source>
        <dbReference type="SAM" id="Phobius"/>
    </source>
</evidence>
<dbReference type="GO" id="GO:0016020">
    <property type="term" value="C:membrane"/>
    <property type="evidence" value="ECO:0007669"/>
    <property type="project" value="UniProtKB-SubCell"/>
</dbReference>
<evidence type="ECO:0000256" key="11">
    <source>
        <dbReference type="ARBA" id="ARBA00022843"/>
    </source>
</evidence>